<dbReference type="PANTHER" id="PTHR43798:SF33">
    <property type="entry name" value="HYDROLASE, PUTATIVE (AFU_ORTHOLOGUE AFUA_2G14860)-RELATED"/>
    <property type="match status" value="1"/>
</dbReference>
<feature type="domain" description="AB hydrolase-1" evidence="1">
    <location>
        <begin position="43"/>
        <end position="274"/>
    </location>
</feature>
<dbReference type="RefSeq" id="WP_150900150.1">
    <property type="nucleotide sequence ID" value="NZ_WAAU01000015.1"/>
</dbReference>
<name>A0A7J5AHH8_9FLAO</name>
<dbReference type="InterPro" id="IPR000073">
    <property type="entry name" value="AB_hydrolase_1"/>
</dbReference>
<protein>
    <submittedName>
        <fullName evidence="2">Alpha/beta hydrolase</fullName>
    </submittedName>
</protein>
<dbReference type="Proteomes" id="UP000467305">
    <property type="component" value="Unassembled WGS sequence"/>
</dbReference>
<sequence length="289" mass="33035">MTGNIIDNLRYTWKSPPKFGEDFFYLNTDYGKIRVFDTKGNLPVIINVPDGPNVIEHQFHLIKSLSKDYRVICFEYPGLGFSFPNNKYDYSFESGANLLNQVMKILKLKKVSLLFSCSNGYYAIQAAMKNPDKFNHIFLSQTPSTGGLLKWTEKSIPSLIKTPFIGQLTNAIYAKKFAGIWYKYALPKESLHQLNFTEIAQTSIHKGGCFCLSSLVQGLKKDSNTLLKLNEVPTTLVWGSSDFTHRKTDKTSIKSHINNCEIIEFKDCGHFPELERTNDYVKLIKERIM</sequence>
<gene>
    <name evidence="2" type="ORF">F7018_11150</name>
</gene>
<dbReference type="EMBL" id="WAAU01000015">
    <property type="protein sequence ID" value="KAB1156459.1"/>
    <property type="molecule type" value="Genomic_DNA"/>
</dbReference>
<dbReference type="InterPro" id="IPR029058">
    <property type="entry name" value="AB_hydrolase_fold"/>
</dbReference>
<dbReference type="GO" id="GO:0016020">
    <property type="term" value="C:membrane"/>
    <property type="evidence" value="ECO:0007669"/>
    <property type="project" value="TreeGrafter"/>
</dbReference>
<dbReference type="Gene3D" id="3.40.50.1820">
    <property type="entry name" value="alpha/beta hydrolase"/>
    <property type="match status" value="1"/>
</dbReference>
<evidence type="ECO:0000259" key="1">
    <source>
        <dbReference type="Pfam" id="PF00561"/>
    </source>
</evidence>
<dbReference type="InterPro" id="IPR050266">
    <property type="entry name" value="AB_hydrolase_sf"/>
</dbReference>
<reference evidence="2 3" key="1">
    <citation type="submission" date="2019-09" db="EMBL/GenBank/DDBJ databases">
        <authorList>
            <person name="Cao W.R."/>
        </authorList>
    </citation>
    <scope>NUCLEOTIDE SEQUENCE [LARGE SCALE GENOMIC DNA]</scope>
    <source>
        <strain evidence="3">a4</strain>
    </source>
</reference>
<dbReference type="AlphaFoldDB" id="A0A7J5AHH8"/>
<accession>A0A7J5AHH8</accession>
<dbReference type="OrthoDB" id="9773293at2"/>
<evidence type="ECO:0000313" key="2">
    <source>
        <dbReference type="EMBL" id="KAB1156459.1"/>
    </source>
</evidence>
<organism evidence="2 3">
    <name type="scientific">Tenacibaculum aiptasiae</name>
    <dbReference type="NCBI Taxonomy" id="426481"/>
    <lineage>
        <taxon>Bacteria</taxon>
        <taxon>Pseudomonadati</taxon>
        <taxon>Bacteroidota</taxon>
        <taxon>Flavobacteriia</taxon>
        <taxon>Flavobacteriales</taxon>
        <taxon>Flavobacteriaceae</taxon>
        <taxon>Tenacibaculum</taxon>
    </lineage>
</organism>
<dbReference type="GO" id="GO:0016787">
    <property type="term" value="F:hydrolase activity"/>
    <property type="evidence" value="ECO:0007669"/>
    <property type="project" value="UniProtKB-KW"/>
</dbReference>
<comment type="caution">
    <text evidence="2">The sequence shown here is derived from an EMBL/GenBank/DDBJ whole genome shotgun (WGS) entry which is preliminary data.</text>
</comment>
<dbReference type="SUPFAM" id="SSF53474">
    <property type="entry name" value="alpha/beta-Hydrolases"/>
    <property type="match status" value="1"/>
</dbReference>
<evidence type="ECO:0000313" key="3">
    <source>
        <dbReference type="Proteomes" id="UP000467305"/>
    </source>
</evidence>
<keyword evidence="3" id="KW-1185">Reference proteome</keyword>
<dbReference type="PANTHER" id="PTHR43798">
    <property type="entry name" value="MONOACYLGLYCEROL LIPASE"/>
    <property type="match status" value="1"/>
</dbReference>
<dbReference type="Pfam" id="PF00561">
    <property type="entry name" value="Abhydrolase_1"/>
    <property type="match status" value="1"/>
</dbReference>
<proteinExistence type="predicted"/>
<keyword evidence="2" id="KW-0378">Hydrolase</keyword>